<evidence type="ECO:0000256" key="1">
    <source>
        <dbReference type="ARBA" id="ARBA00022729"/>
    </source>
</evidence>
<dbReference type="Pfam" id="PF24568">
    <property type="entry name" value="CC_PcsB"/>
    <property type="match status" value="1"/>
</dbReference>
<feature type="chain" id="PRO_5039510519" evidence="4">
    <location>
        <begin position="24"/>
        <end position="543"/>
    </location>
</feature>
<dbReference type="InterPro" id="IPR016047">
    <property type="entry name" value="M23ase_b-sheet_dom"/>
</dbReference>
<evidence type="ECO:0000256" key="3">
    <source>
        <dbReference type="SAM" id="MobiDB-lite"/>
    </source>
</evidence>
<sequence length="543" mass="59746">MKKTFISTSVIVFSLFFSNGLLAKAQTIEEKIKEKDDKIEAIVKNKESAENYLTDLDNKITQLEKEYKKVLVEKNTSEKKLTEINQKITALEERIRLRNKLIEEQARNAQVNQKSDSIISVMVNAESLSDAVTAAIGMTKLISASNEIMQAQIDDKENLDELKKEAEKKVTDAEKETRSLEEKENDLIEAKLTQSIKINEISASLATEQSEKAKFENQKQEAEKRREEELKAIAEEKRKEAEAAAILKAQEAEAASIIFENQKQEAEKRREEELKAIAEEKRKEAEAAAILKAQEAEAASIIFENQKQEAEKRREEELKAIAEEKRKEAEAAAILKAQEAEAASIIKDQEKDVSQLADTNDIGIGQENTDTQKEEQIPDETSEQDSNSVNQNEYQDNNSSSDNTQIQSPSSSGWGAPVANIIVTSPFGGRADPTGFSGSFHNGIDMGGTSSTPIMASRSGTVVQASFDGSAGNYIIIDHGDGYYSYYLHLSNYIATPGQSVSAGQTIGTMGTTGNSTGVHLHFGIATSSNWSGFVDPAPFLGI</sequence>
<dbReference type="CDD" id="cd12797">
    <property type="entry name" value="M23_peptidase"/>
    <property type="match status" value="1"/>
</dbReference>
<evidence type="ECO:0000256" key="4">
    <source>
        <dbReference type="SAM" id="SignalP"/>
    </source>
</evidence>
<feature type="coiled-coil region" evidence="2">
    <location>
        <begin position="149"/>
        <end position="341"/>
    </location>
</feature>
<accession>A0A367CAY4</accession>
<feature type="coiled-coil region" evidence="2">
    <location>
        <begin position="25"/>
        <end position="114"/>
    </location>
</feature>
<dbReference type="EMBL" id="LEPB01000006">
    <property type="protein sequence ID" value="RCA09801.1"/>
    <property type="molecule type" value="Genomic_DNA"/>
</dbReference>
<keyword evidence="2" id="KW-0175">Coiled coil</keyword>
<dbReference type="InterPro" id="IPR057309">
    <property type="entry name" value="PcsB_CC"/>
</dbReference>
<dbReference type="AlphaFoldDB" id="A0A367CAY4"/>
<dbReference type="PANTHER" id="PTHR21666">
    <property type="entry name" value="PEPTIDASE-RELATED"/>
    <property type="match status" value="1"/>
</dbReference>
<dbReference type="Pfam" id="PF01551">
    <property type="entry name" value="Peptidase_M23"/>
    <property type="match status" value="1"/>
</dbReference>
<evidence type="ECO:0000313" key="7">
    <source>
        <dbReference type="EMBL" id="RCA09801.1"/>
    </source>
</evidence>
<feature type="domain" description="M23ase beta-sheet core" evidence="5">
    <location>
        <begin position="440"/>
        <end position="527"/>
    </location>
</feature>
<organism evidence="7 8">
    <name type="scientific">Enterococcus durans</name>
    <dbReference type="NCBI Taxonomy" id="53345"/>
    <lineage>
        <taxon>Bacteria</taxon>
        <taxon>Bacillati</taxon>
        <taxon>Bacillota</taxon>
        <taxon>Bacilli</taxon>
        <taxon>Lactobacillales</taxon>
        <taxon>Enterococcaceae</taxon>
        <taxon>Enterococcus</taxon>
    </lineage>
</organism>
<evidence type="ECO:0000259" key="6">
    <source>
        <dbReference type="Pfam" id="PF24568"/>
    </source>
</evidence>
<evidence type="ECO:0000313" key="8">
    <source>
        <dbReference type="Proteomes" id="UP000252797"/>
    </source>
</evidence>
<dbReference type="Proteomes" id="UP000252797">
    <property type="component" value="Unassembled WGS sequence"/>
</dbReference>
<dbReference type="PANTHER" id="PTHR21666:SF270">
    <property type="entry name" value="MUREIN HYDROLASE ACTIVATOR ENVC"/>
    <property type="match status" value="1"/>
</dbReference>
<dbReference type="Gene3D" id="6.10.250.3150">
    <property type="match status" value="1"/>
</dbReference>
<proteinExistence type="predicted"/>
<keyword evidence="1 4" id="KW-0732">Signal</keyword>
<dbReference type="Gene3D" id="2.70.70.10">
    <property type="entry name" value="Glucose Permease (Domain IIA)"/>
    <property type="match status" value="1"/>
</dbReference>
<dbReference type="GO" id="GO:0004222">
    <property type="term" value="F:metalloendopeptidase activity"/>
    <property type="evidence" value="ECO:0007669"/>
    <property type="project" value="TreeGrafter"/>
</dbReference>
<dbReference type="InterPro" id="IPR011055">
    <property type="entry name" value="Dup_hybrid_motif"/>
</dbReference>
<feature type="region of interest" description="Disordered" evidence="3">
    <location>
        <begin position="360"/>
        <end position="417"/>
    </location>
</feature>
<feature type="compositionally biased region" description="Polar residues" evidence="3">
    <location>
        <begin position="384"/>
        <end position="413"/>
    </location>
</feature>
<dbReference type="RefSeq" id="WP_113846324.1">
    <property type="nucleotide sequence ID" value="NZ_LEPB01000006.1"/>
</dbReference>
<evidence type="ECO:0000256" key="2">
    <source>
        <dbReference type="SAM" id="Coils"/>
    </source>
</evidence>
<reference evidence="7 8" key="1">
    <citation type="submission" date="2015-06" db="EMBL/GenBank/DDBJ databases">
        <title>The Genome Sequence of Enterococcus durans 4EA1.</title>
        <authorList>
            <consortium name="The Broad Institute Genomics Platform"/>
            <consortium name="The Broad Institute Genome Sequencing Center for Infectious Disease"/>
            <person name="Earl A.M."/>
            <person name="Van Tyne D."/>
            <person name="Lebreton F."/>
            <person name="Saavedra J.T."/>
            <person name="Gilmore M.S."/>
            <person name="Manson Mcguire A."/>
            <person name="Clock S."/>
            <person name="Crupain M."/>
            <person name="Rangan U."/>
            <person name="Young S."/>
            <person name="Abouelleil A."/>
            <person name="Cao P."/>
            <person name="Chapman S.B."/>
            <person name="Griggs A."/>
            <person name="Priest M."/>
            <person name="Shea T."/>
            <person name="Wortman J."/>
            <person name="Nusbaum C."/>
            <person name="Birren B."/>
        </authorList>
    </citation>
    <scope>NUCLEOTIDE SEQUENCE [LARGE SCALE GENOMIC DNA]</scope>
    <source>
        <strain evidence="7 8">4EA1</strain>
    </source>
</reference>
<comment type="caution">
    <text evidence="7">The sequence shown here is derived from an EMBL/GenBank/DDBJ whole genome shotgun (WGS) entry which is preliminary data.</text>
</comment>
<evidence type="ECO:0000259" key="5">
    <source>
        <dbReference type="Pfam" id="PF01551"/>
    </source>
</evidence>
<protein>
    <submittedName>
        <fullName evidence="7">Uncharacterized protein</fullName>
    </submittedName>
</protein>
<feature type="signal peptide" evidence="4">
    <location>
        <begin position="1"/>
        <end position="23"/>
    </location>
</feature>
<dbReference type="SUPFAM" id="SSF51261">
    <property type="entry name" value="Duplicated hybrid motif"/>
    <property type="match status" value="1"/>
</dbReference>
<gene>
    <name evidence="7" type="ORF">EA71_02654</name>
</gene>
<name>A0A367CAY4_9ENTE</name>
<dbReference type="InterPro" id="IPR050570">
    <property type="entry name" value="Cell_wall_metabolism_enzyme"/>
</dbReference>
<feature type="domain" description="Peptidoglycan hydrolase PcsB coiled-coil" evidence="6">
    <location>
        <begin position="88"/>
        <end position="161"/>
    </location>
</feature>